<name>A0A1X7RQV1_ZYMT9</name>
<evidence type="ECO:0000256" key="2">
    <source>
        <dbReference type="SAM" id="Phobius"/>
    </source>
</evidence>
<dbReference type="EMBL" id="LT853694">
    <property type="protein sequence ID" value="SMQ49367.1"/>
    <property type="molecule type" value="Genomic_DNA"/>
</dbReference>
<keyword evidence="4" id="KW-1185">Reference proteome</keyword>
<organism evidence="3 4">
    <name type="scientific">Zymoseptoria tritici (strain ST99CH_3D7)</name>
    <dbReference type="NCBI Taxonomy" id="1276538"/>
    <lineage>
        <taxon>Eukaryota</taxon>
        <taxon>Fungi</taxon>
        <taxon>Dikarya</taxon>
        <taxon>Ascomycota</taxon>
        <taxon>Pezizomycotina</taxon>
        <taxon>Dothideomycetes</taxon>
        <taxon>Dothideomycetidae</taxon>
        <taxon>Mycosphaerellales</taxon>
        <taxon>Mycosphaerellaceae</taxon>
        <taxon>Zymoseptoria</taxon>
    </lineage>
</organism>
<keyword evidence="2" id="KW-0812">Transmembrane</keyword>
<accession>A0A1X7RQV1</accession>
<feature type="transmembrane region" description="Helical" evidence="2">
    <location>
        <begin position="110"/>
        <end position="137"/>
    </location>
</feature>
<keyword evidence="2" id="KW-0472">Membrane</keyword>
<evidence type="ECO:0000313" key="3">
    <source>
        <dbReference type="EMBL" id="SMQ49367.1"/>
    </source>
</evidence>
<protein>
    <submittedName>
        <fullName evidence="3">Uncharacterized protein</fullName>
    </submittedName>
</protein>
<dbReference type="Proteomes" id="UP000215127">
    <property type="component" value="Chromosome 3"/>
</dbReference>
<keyword evidence="2" id="KW-1133">Transmembrane helix</keyword>
<dbReference type="AlphaFoldDB" id="A0A1X7RQV1"/>
<feature type="compositionally biased region" description="Polar residues" evidence="1">
    <location>
        <begin position="68"/>
        <end position="102"/>
    </location>
</feature>
<feature type="compositionally biased region" description="Low complexity" evidence="1">
    <location>
        <begin position="12"/>
        <end position="25"/>
    </location>
</feature>
<evidence type="ECO:0000313" key="4">
    <source>
        <dbReference type="Proteomes" id="UP000215127"/>
    </source>
</evidence>
<proteinExistence type="predicted"/>
<sequence length="143" mass="15739">MTRDKQNEQPARTTRTSRPNRTTSTDARHEQPARTPSTNTQHEHPARTTLTNDHHGRHSRATPLFPSITANNHTTPSTLPFNLAQQPPTMLNTSTSSTPPLQVTDPSNDAILALTILFGVLMALIEGLGLALTLAFLNHRRAH</sequence>
<evidence type="ECO:0000256" key="1">
    <source>
        <dbReference type="SAM" id="MobiDB-lite"/>
    </source>
</evidence>
<reference evidence="3 4" key="1">
    <citation type="submission" date="2016-06" db="EMBL/GenBank/DDBJ databases">
        <authorList>
            <person name="Kjaerup R.B."/>
            <person name="Dalgaard T.S."/>
            <person name="Juul-Madsen H.R."/>
        </authorList>
    </citation>
    <scope>NUCLEOTIDE SEQUENCE [LARGE SCALE GENOMIC DNA]</scope>
</reference>
<feature type="region of interest" description="Disordered" evidence="1">
    <location>
        <begin position="1"/>
        <end position="102"/>
    </location>
</feature>
<gene>
    <name evidence="3" type="ORF">ZT3D7_G4518</name>
</gene>